<evidence type="ECO:0000256" key="4">
    <source>
        <dbReference type="ARBA" id="ARBA00022598"/>
    </source>
</evidence>
<dbReference type="CDD" id="cd05936">
    <property type="entry name" value="FC-FACS_FadD_like"/>
    <property type="match status" value="1"/>
</dbReference>
<evidence type="ECO:0000259" key="10">
    <source>
        <dbReference type="Pfam" id="PF13193"/>
    </source>
</evidence>
<keyword evidence="5" id="KW-0472">Membrane</keyword>
<dbReference type="PROSITE" id="PS00455">
    <property type="entry name" value="AMP_BINDING"/>
    <property type="match status" value="1"/>
</dbReference>
<dbReference type="InterPro" id="IPR050237">
    <property type="entry name" value="ATP-dep_AMP-bd_enzyme"/>
</dbReference>
<comment type="caution">
    <text evidence="11">The sequence shown here is derived from an EMBL/GenBank/DDBJ whole genome shotgun (WGS) entry which is preliminary data.</text>
</comment>
<comment type="pathway">
    <text evidence="2">Lipid metabolism; fatty acid beta-oxidation.</text>
</comment>
<keyword evidence="4" id="KW-0436">Ligase</keyword>
<proteinExistence type="inferred from homology"/>
<accession>A0A3N2DZS9</accession>
<evidence type="ECO:0000256" key="1">
    <source>
        <dbReference type="ARBA" id="ARBA00004170"/>
    </source>
</evidence>
<dbReference type="Gene3D" id="3.40.50.12780">
    <property type="entry name" value="N-terminal domain of ligase-like"/>
    <property type="match status" value="1"/>
</dbReference>
<dbReference type="InterPro" id="IPR000873">
    <property type="entry name" value="AMP-dep_synth/lig_dom"/>
</dbReference>
<dbReference type="Proteomes" id="UP000275394">
    <property type="component" value="Unassembled WGS sequence"/>
</dbReference>
<feature type="domain" description="AMP-dependent synthetase/ligase" evidence="9">
    <location>
        <begin position="30"/>
        <end position="420"/>
    </location>
</feature>
<feature type="domain" description="AMP-binding enzyme C-terminal" evidence="10">
    <location>
        <begin position="471"/>
        <end position="545"/>
    </location>
</feature>
<evidence type="ECO:0000256" key="6">
    <source>
        <dbReference type="ARBA" id="ARBA00026121"/>
    </source>
</evidence>
<gene>
    <name evidence="11" type="ORF">EDC56_0328</name>
</gene>
<evidence type="ECO:0000256" key="5">
    <source>
        <dbReference type="ARBA" id="ARBA00023136"/>
    </source>
</evidence>
<dbReference type="Pfam" id="PF00501">
    <property type="entry name" value="AMP-binding"/>
    <property type="match status" value="1"/>
</dbReference>
<comment type="subcellular location">
    <subcellularLocation>
        <location evidence="1">Membrane</location>
        <topology evidence="1">Peripheral membrane protein</topology>
    </subcellularLocation>
</comment>
<evidence type="ECO:0000256" key="2">
    <source>
        <dbReference type="ARBA" id="ARBA00005005"/>
    </source>
</evidence>
<dbReference type="AlphaFoldDB" id="A0A3N2DZS9"/>
<reference evidence="11 12" key="1">
    <citation type="submission" date="2018-11" db="EMBL/GenBank/DDBJ databases">
        <title>Genomic Encyclopedia of Type Strains, Phase IV (KMG-IV): sequencing the most valuable type-strain genomes for metagenomic binning, comparative biology and taxonomic classification.</title>
        <authorList>
            <person name="Goeker M."/>
        </authorList>
    </citation>
    <scope>NUCLEOTIDE SEQUENCE [LARGE SCALE GENOMIC DNA]</scope>
    <source>
        <strain evidence="11 12">DSM 100316</strain>
    </source>
</reference>
<dbReference type="PANTHER" id="PTHR43767">
    <property type="entry name" value="LONG-CHAIN-FATTY-ACID--COA LIGASE"/>
    <property type="match status" value="1"/>
</dbReference>
<organism evidence="11 12">
    <name type="scientific">Sinobacterium caligoides</name>
    <dbReference type="NCBI Taxonomy" id="933926"/>
    <lineage>
        <taxon>Bacteria</taxon>
        <taxon>Pseudomonadati</taxon>
        <taxon>Pseudomonadota</taxon>
        <taxon>Gammaproteobacteria</taxon>
        <taxon>Cellvibrionales</taxon>
        <taxon>Spongiibacteraceae</taxon>
        <taxon>Sinobacterium</taxon>
    </lineage>
</organism>
<name>A0A3N2DZS9_9GAMM</name>
<dbReference type="PANTHER" id="PTHR43767:SF8">
    <property type="entry name" value="LONG-CHAIN-FATTY-ACID--COA LIGASE"/>
    <property type="match status" value="1"/>
</dbReference>
<dbReference type="FunFam" id="3.30.300.30:FF:000008">
    <property type="entry name" value="2,3-dihydroxybenzoate-AMP ligase"/>
    <property type="match status" value="1"/>
</dbReference>
<dbReference type="InterPro" id="IPR042099">
    <property type="entry name" value="ANL_N_sf"/>
</dbReference>
<evidence type="ECO:0000256" key="8">
    <source>
        <dbReference type="ARBA" id="ARBA00042773"/>
    </source>
</evidence>
<evidence type="ECO:0000259" key="9">
    <source>
        <dbReference type="Pfam" id="PF00501"/>
    </source>
</evidence>
<dbReference type="Gene3D" id="3.30.300.30">
    <property type="match status" value="1"/>
</dbReference>
<evidence type="ECO:0000256" key="7">
    <source>
        <dbReference type="ARBA" id="ARBA00039545"/>
    </source>
</evidence>
<dbReference type="RefSeq" id="WP_123710783.1">
    <property type="nucleotide sequence ID" value="NZ_RKHR01000003.1"/>
</dbReference>
<evidence type="ECO:0000256" key="3">
    <source>
        <dbReference type="ARBA" id="ARBA00006432"/>
    </source>
</evidence>
<dbReference type="GO" id="GO:0016020">
    <property type="term" value="C:membrane"/>
    <property type="evidence" value="ECO:0007669"/>
    <property type="project" value="UniProtKB-SubCell"/>
</dbReference>
<dbReference type="FunFam" id="3.40.50.12780:FF:000003">
    <property type="entry name" value="Long-chain-fatty-acid--CoA ligase FadD"/>
    <property type="match status" value="1"/>
</dbReference>
<dbReference type="EC" id="6.2.1.3" evidence="6"/>
<dbReference type="InterPro" id="IPR045851">
    <property type="entry name" value="AMP-bd_C_sf"/>
</dbReference>
<dbReference type="InterPro" id="IPR025110">
    <property type="entry name" value="AMP-bd_C"/>
</dbReference>
<protein>
    <recommendedName>
        <fullName evidence="7">Long-chain-fatty-acid--CoA ligase</fullName>
        <ecNumber evidence="6">6.2.1.3</ecNumber>
    </recommendedName>
    <alternativeName>
        <fullName evidence="8">Long-chain acyl-CoA synthetase</fullName>
    </alternativeName>
</protein>
<evidence type="ECO:0000313" key="11">
    <source>
        <dbReference type="EMBL" id="ROS04815.1"/>
    </source>
</evidence>
<dbReference type="OrthoDB" id="9803968at2"/>
<sequence>MSTDVKTKEHMAIAEPIDMSEYANLVDVFATACTRFAGNDAFTCLGHTINFAELYEKAGHFTSYLQNHTDLQPGDRVAMMLPNLLQYPAVVFGALQAGMVVVNTNPLYSHREMVHQFNDAEVKAVVVLANMAAEIEAILPETGIKQVVVTQLADFHPPIKRTVINFAAKYIKKMVPPYALPGHIMLLDAMKLGAVKAPVICQPQPDDIAMLQYTGGTTGVAKGAVLLHSNLVANALQCTEMFKGYGITEGAETLVLPLPLYHIYAFTVSLLISHTGNHTILIPNPRDLPSVVKAMNAQKFTMFSGLNTLFVALCNDESFKALDFTNLKATISGGMALTGDAAKSWHEVTGCEVYEGYGLTETAPVLTVNCGGPGGNQVGTIGVPVPGTALKVVDEKGNTLPRGEAGELCAKGPQVMRGYWHRPEATAEVFDVDGFFTTGDIAVIQDDGYLRIVDRKKDMIIVSGFNVFPNEVEEVLVRHPSVLECAVVGVKDDKSGEAPKAFVVVNDSAVDAAELKTFCKESLAAYKVPRFFEFRDELPKSNVGKVLRKDLRE</sequence>
<dbReference type="GO" id="GO:0004467">
    <property type="term" value="F:long-chain fatty acid-CoA ligase activity"/>
    <property type="evidence" value="ECO:0007669"/>
    <property type="project" value="UniProtKB-EC"/>
</dbReference>
<dbReference type="InterPro" id="IPR020845">
    <property type="entry name" value="AMP-binding_CS"/>
</dbReference>
<comment type="similarity">
    <text evidence="3">Belongs to the ATP-dependent AMP-binding enzyme family.</text>
</comment>
<dbReference type="Pfam" id="PF13193">
    <property type="entry name" value="AMP-binding_C"/>
    <property type="match status" value="1"/>
</dbReference>
<dbReference type="SUPFAM" id="SSF56801">
    <property type="entry name" value="Acetyl-CoA synthetase-like"/>
    <property type="match status" value="1"/>
</dbReference>
<dbReference type="EMBL" id="RKHR01000003">
    <property type="protein sequence ID" value="ROS04815.1"/>
    <property type="molecule type" value="Genomic_DNA"/>
</dbReference>
<keyword evidence="12" id="KW-1185">Reference proteome</keyword>
<evidence type="ECO:0000313" key="12">
    <source>
        <dbReference type="Proteomes" id="UP000275394"/>
    </source>
</evidence>